<evidence type="ECO:0000256" key="13">
    <source>
        <dbReference type="ARBA" id="ARBA00035839"/>
    </source>
</evidence>
<dbReference type="InterPro" id="IPR011701">
    <property type="entry name" value="MFS"/>
</dbReference>
<organism evidence="16 17">
    <name type="scientific">Cricetulus griseus</name>
    <name type="common">Chinese hamster</name>
    <name type="synonym">Cricetulus barabensis griseus</name>
    <dbReference type="NCBI Taxonomy" id="10029"/>
    <lineage>
        <taxon>Eukaryota</taxon>
        <taxon>Metazoa</taxon>
        <taxon>Chordata</taxon>
        <taxon>Craniata</taxon>
        <taxon>Vertebrata</taxon>
        <taxon>Euteleostomi</taxon>
        <taxon>Mammalia</taxon>
        <taxon>Eutheria</taxon>
        <taxon>Euarchontoglires</taxon>
        <taxon>Glires</taxon>
        <taxon>Rodentia</taxon>
        <taxon>Myomorpha</taxon>
        <taxon>Muroidea</taxon>
        <taxon>Cricetidae</taxon>
        <taxon>Cricetinae</taxon>
        <taxon>Cricetulus</taxon>
    </lineage>
</organism>
<feature type="transmembrane region" description="Helical" evidence="14">
    <location>
        <begin position="171"/>
        <end position="193"/>
    </location>
</feature>
<dbReference type="GO" id="GO:0044341">
    <property type="term" value="P:sodium-dependent phosphate transport"/>
    <property type="evidence" value="ECO:0007669"/>
    <property type="project" value="TreeGrafter"/>
</dbReference>
<evidence type="ECO:0000256" key="14">
    <source>
        <dbReference type="SAM" id="Phobius"/>
    </source>
</evidence>
<feature type="transmembrane region" description="Helical" evidence="14">
    <location>
        <begin position="12"/>
        <end position="36"/>
    </location>
</feature>
<feature type="transmembrane region" description="Helical" evidence="14">
    <location>
        <begin position="402"/>
        <end position="420"/>
    </location>
</feature>
<comment type="similarity">
    <text evidence="2">Belongs to the major facilitator superfamily. Sodium/anion cotransporter family.</text>
</comment>
<feature type="transmembrane region" description="Helical" evidence="14">
    <location>
        <begin position="307"/>
        <end position="327"/>
    </location>
</feature>
<keyword evidence="3" id="KW-0813">Transport</keyword>
<keyword evidence="10 14" id="KW-0472">Membrane</keyword>
<keyword evidence="11" id="KW-0325">Glycoprotein</keyword>
<gene>
    <name evidence="16" type="ORF">I79_008718</name>
</gene>
<dbReference type="FunCoup" id="G3HDV2">
    <property type="interactions" value="67"/>
</dbReference>
<dbReference type="PANTHER" id="PTHR11662">
    <property type="entry name" value="SOLUTE CARRIER FAMILY 17"/>
    <property type="match status" value="1"/>
</dbReference>
<dbReference type="GO" id="GO:0006820">
    <property type="term" value="P:monoatomic anion transport"/>
    <property type="evidence" value="ECO:0007669"/>
    <property type="project" value="TreeGrafter"/>
</dbReference>
<keyword evidence="7 14" id="KW-1133">Transmembrane helix</keyword>
<feature type="non-terminal residue" evidence="16">
    <location>
        <position position="1"/>
    </location>
</feature>
<keyword evidence="6" id="KW-0769">Symport</keyword>
<feature type="transmembrane region" description="Helical" evidence="14">
    <location>
        <begin position="508"/>
        <end position="528"/>
    </location>
</feature>
<evidence type="ECO:0000259" key="15">
    <source>
        <dbReference type="PROSITE" id="PS50850"/>
    </source>
</evidence>
<dbReference type="eggNOG" id="KOG2532">
    <property type="taxonomic scope" value="Eukaryota"/>
</dbReference>
<dbReference type="Gene3D" id="1.20.1250.20">
    <property type="entry name" value="MFS general substrate transporter like domains"/>
    <property type="match status" value="3"/>
</dbReference>
<evidence type="ECO:0000256" key="5">
    <source>
        <dbReference type="ARBA" id="ARBA00022692"/>
    </source>
</evidence>
<keyword evidence="9" id="KW-0406">Ion transport</keyword>
<comment type="subcellular location">
    <subcellularLocation>
        <location evidence="1">Apical cell membrane</location>
        <topology evidence="1">Multi-pass membrane protein</topology>
    </subcellularLocation>
</comment>
<feature type="transmembrane region" description="Helical" evidence="14">
    <location>
        <begin position="626"/>
        <end position="645"/>
    </location>
</feature>
<dbReference type="SUPFAM" id="SSF103473">
    <property type="entry name" value="MFS general substrate transporter"/>
    <property type="match status" value="2"/>
</dbReference>
<dbReference type="Proteomes" id="UP000001075">
    <property type="component" value="Unassembled WGS sequence"/>
</dbReference>
<dbReference type="FunFam" id="1.20.1250.20:FF:000003">
    <property type="entry name" value="Solute carrier family 17 member 3"/>
    <property type="match status" value="2"/>
</dbReference>
<keyword evidence="4" id="KW-1003">Cell membrane</keyword>
<dbReference type="GO" id="GO:0015293">
    <property type="term" value="F:symporter activity"/>
    <property type="evidence" value="ECO:0007669"/>
    <property type="project" value="UniProtKB-KW"/>
</dbReference>
<keyword evidence="8" id="KW-0915">Sodium</keyword>
<evidence type="ECO:0000256" key="2">
    <source>
        <dbReference type="ARBA" id="ARBA00008586"/>
    </source>
</evidence>
<keyword evidence="5 14" id="KW-0812">Transmembrane</keyword>
<feature type="transmembrane region" description="Helical" evidence="14">
    <location>
        <begin position="549"/>
        <end position="572"/>
    </location>
</feature>
<dbReference type="EMBL" id="JH000302">
    <property type="protein sequence ID" value="EGV94299.1"/>
    <property type="molecule type" value="Genomic_DNA"/>
</dbReference>
<accession>G3HDV2</accession>
<evidence type="ECO:0000256" key="4">
    <source>
        <dbReference type="ARBA" id="ARBA00022475"/>
    </source>
</evidence>
<dbReference type="InterPro" id="IPR020846">
    <property type="entry name" value="MFS_dom"/>
</dbReference>
<evidence type="ECO:0000256" key="10">
    <source>
        <dbReference type="ARBA" id="ARBA00023136"/>
    </source>
</evidence>
<protein>
    <submittedName>
        <fullName evidence="16">Sodium-dependent phosphate transport protein 3</fullName>
    </submittedName>
</protein>
<feature type="transmembrane region" description="Helical" evidence="14">
    <location>
        <begin position="199"/>
        <end position="222"/>
    </location>
</feature>
<sequence length="748" mass="81831">PSLCSMRYGIALLTHFSNFTLIAQNSIISITMVAMVNNTDYQPHLNSSTEGLPADLNGDQHEAAKDLSAKAPVYNWSPQTQGFIFSSAQYGMMLMQGPAGFLAGKIGTKKVVGIALLASSVLTLCIPVATNLGLAFLLATRAVQGLTQGTGYGGQFALWQRWAPPNERSRLCSIALSGMILGTFAVLLVGGVISEALGWPFVFYIFGAIGCVFCLVWFILVYDDPVSHPWISDPEKEYILSSLHQQVSSEKQPLPIKAILTSLPVWSMCLCTMTHQWLVNTFMVYTPTYISSVFKVNIRDNGFLSSLPFIVAWAVGILGGQLADFLLKKNFRLVTVRKIITILGNTPPAALIVALPYVQSSYITSIAFLTLSCGISPLCQSGIYINALDIAPRLLEVPGFCSFRYGLAIFLHFCNIVIMAQRVCLNLTMVAMVNSTEPPHLPNGSAMEIRDDVKNPVYSWSLDIQGLILSSVFSGMIVAQIPVGYLAGLYPMKRIIGSSLLLSSVLSLLIPPAAQVGAALVIVCRVLQGMAQASSRRQSLPMKAMLKSLPVWAIVLNTFAFIWSNSLLVTYTPTFINTVLHVNIRENGLLSSLSYLLAYICGIVAGQLSDFFLSRKIFSTANVRKLFTTIGILCPVIFTMCLLYLSNNFYSTIVFLTLANSTLSFSFSGHHINALDIAPSPVLYLCLAKDEVEEQAYYINSSCQKEHISPAKLWILEAGNYLLIMVACFLYPGSEQRLERNGSFEGKK</sequence>
<dbReference type="PROSITE" id="PS50850">
    <property type="entry name" value="MFS"/>
    <property type="match status" value="1"/>
</dbReference>
<dbReference type="InParanoid" id="G3HDV2"/>
<dbReference type="Pfam" id="PF07690">
    <property type="entry name" value="MFS_1"/>
    <property type="match status" value="2"/>
</dbReference>
<feature type="transmembrane region" description="Helical" evidence="14">
    <location>
        <begin position="592"/>
        <end position="614"/>
    </location>
</feature>
<evidence type="ECO:0000256" key="9">
    <source>
        <dbReference type="ARBA" id="ARBA00023065"/>
    </source>
</evidence>
<dbReference type="PANTHER" id="PTHR11662:SF134">
    <property type="entry name" value="SODIUM-DEPENDENT PHOSPHATE TRANSPORT PROTEIN 4"/>
    <property type="match status" value="1"/>
</dbReference>
<name>G3HDV2_CRIGR</name>
<dbReference type="AlphaFoldDB" id="G3HDV2"/>
<evidence type="ECO:0000313" key="16">
    <source>
        <dbReference type="EMBL" id="EGV94299.1"/>
    </source>
</evidence>
<evidence type="ECO:0000256" key="7">
    <source>
        <dbReference type="ARBA" id="ARBA00022989"/>
    </source>
</evidence>
<evidence type="ECO:0000256" key="3">
    <source>
        <dbReference type="ARBA" id="ARBA00022448"/>
    </source>
</evidence>
<feature type="domain" description="Major facilitator superfamily (MFS) profile" evidence="15">
    <location>
        <begin position="10"/>
        <end position="515"/>
    </location>
</feature>
<evidence type="ECO:0000256" key="12">
    <source>
        <dbReference type="ARBA" id="ARBA00023201"/>
    </source>
</evidence>
<keyword evidence="12" id="KW-0739">Sodium transport</keyword>
<dbReference type="InterPro" id="IPR027378">
    <property type="entry name" value="Nucleotide_channel_N"/>
</dbReference>
<dbReference type="GO" id="GO:0016324">
    <property type="term" value="C:apical plasma membrane"/>
    <property type="evidence" value="ECO:0007669"/>
    <property type="project" value="UniProtKB-SubCell"/>
</dbReference>
<dbReference type="FunFam" id="1.20.1250.20:FF:000060">
    <property type="entry name" value="Solute carrier family 17 member 3"/>
    <property type="match status" value="1"/>
</dbReference>
<evidence type="ECO:0000256" key="8">
    <source>
        <dbReference type="ARBA" id="ARBA00023053"/>
    </source>
</evidence>
<dbReference type="STRING" id="10029.G3HDV2"/>
<feature type="transmembrane region" description="Helical" evidence="14">
    <location>
        <begin position="111"/>
        <end position="138"/>
    </location>
</feature>
<dbReference type="Gene3D" id="1.20.120.540">
    <property type="entry name" value="Voltage-gated potassium channels"/>
    <property type="match status" value="1"/>
</dbReference>
<dbReference type="PaxDb" id="10029-XP_007634635.1"/>
<evidence type="ECO:0000313" key="17">
    <source>
        <dbReference type="Proteomes" id="UP000001075"/>
    </source>
</evidence>
<evidence type="ECO:0000256" key="6">
    <source>
        <dbReference type="ARBA" id="ARBA00022847"/>
    </source>
</evidence>
<feature type="transmembrane region" description="Helical" evidence="14">
    <location>
        <begin position="467"/>
        <end position="488"/>
    </location>
</feature>
<proteinExistence type="inferred from homology"/>
<reference evidence="17" key="1">
    <citation type="journal article" date="2011" name="Nat. Biotechnol.">
        <title>The genomic sequence of the Chinese hamster ovary (CHO)-K1 cell line.</title>
        <authorList>
            <person name="Xu X."/>
            <person name="Nagarajan H."/>
            <person name="Lewis N.E."/>
            <person name="Pan S."/>
            <person name="Cai Z."/>
            <person name="Liu X."/>
            <person name="Chen W."/>
            <person name="Xie M."/>
            <person name="Wang W."/>
            <person name="Hammond S."/>
            <person name="Andersen M.R."/>
            <person name="Neff N."/>
            <person name="Passarelli B."/>
            <person name="Koh W."/>
            <person name="Fan H.C."/>
            <person name="Wang J."/>
            <person name="Gui Y."/>
            <person name="Lee K.H."/>
            <person name="Betenbaugh M.J."/>
            <person name="Quake S.R."/>
            <person name="Famili I."/>
            <person name="Palsson B.O."/>
            <person name="Wang J."/>
        </authorList>
    </citation>
    <scope>NUCLEOTIDE SEQUENCE [LARGE SCALE GENOMIC DNA]</scope>
    <source>
        <strain evidence="17">CHO K1 cell line</strain>
    </source>
</reference>
<dbReference type="InterPro" id="IPR036259">
    <property type="entry name" value="MFS_trans_sf"/>
</dbReference>
<evidence type="ECO:0000256" key="1">
    <source>
        <dbReference type="ARBA" id="ARBA00004424"/>
    </source>
</evidence>
<comment type="catalytic activity">
    <reaction evidence="13">
        <text>3 Na(+)(out) + phosphate(out) = 3 Na(+)(in) + phosphate(in)</text>
        <dbReference type="Rhea" id="RHEA:71255"/>
        <dbReference type="ChEBI" id="CHEBI:29101"/>
        <dbReference type="ChEBI" id="CHEBI:43474"/>
    </reaction>
</comment>
<dbReference type="GO" id="GO:0006814">
    <property type="term" value="P:sodium ion transport"/>
    <property type="evidence" value="ECO:0007669"/>
    <property type="project" value="UniProtKB-KW"/>
</dbReference>
<dbReference type="GO" id="GO:0015747">
    <property type="term" value="P:urate transport"/>
    <property type="evidence" value="ECO:0007669"/>
    <property type="project" value="TreeGrafter"/>
</dbReference>
<dbReference type="InterPro" id="IPR050382">
    <property type="entry name" value="MFS_Na/Anion_cotransporter"/>
</dbReference>
<evidence type="ECO:0000256" key="11">
    <source>
        <dbReference type="ARBA" id="ARBA00023180"/>
    </source>
</evidence>